<accession>A0ABR9UUR7</accession>
<dbReference type="Pfam" id="PF04107">
    <property type="entry name" value="GCS2"/>
    <property type="match status" value="1"/>
</dbReference>
<dbReference type="RefSeq" id="WP_193933425.1">
    <property type="nucleotide sequence ID" value="NZ_CAWPMZ010000078.1"/>
</dbReference>
<gene>
    <name evidence="2" type="ORF">IQ230_17040</name>
</gene>
<keyword evidence="2" id="KW-0436">Ligase</keyword>
<dbReference type="Proteomes" id="UP000651156">
    <property type="component" value="Unassembled WGS sequence"/>
</dbReference>
<dbReference type="PANTHER" id="PTHR36510:SF3">
    <property type="entry name" value="CONSERVED PROTEIN"/>
    <property type="match status" value="1"/>
</dbReference>
<evidence type="ECO:0000256" key="1">
    <source>
        <dbReference type="ARBA" id="ARBA00048819"/>
    </source>
</evidence>
<dbReference type="EMBL" id="JADEWN010000045">
    <property type="protein sequence ID" value="MBE9192026.1"/>
    <property type="molecule type" value="Genomic_DNA"/>
</dbReference>
<dbReference type="GO" id="GO:0016874">
    <property type="term" value="F:ligase activity"/>
    <property type="evidence" value="ECO:0007669"/>
    <property type="project" value="UniProtKB-KW"/>
</dbReference>
<evidence type="ECO:0000313" key="3">
    <source>
        <dbReference type="Proteomes" id="UP000651156"/>
    </source>
</evidence>
<name>A0ABR9UUR7_9CHRO</name>
<protein>
    <submittedName>
        <fullName evidence="2">Glutamate--cysteine ligase</fullName>
    </submittedName>
</protein>
<dbReference type="InterPro" id="IPR006336">
    <property type="entry name" value="GCS2"/>
</dbReference>
<dbReference type="Gene3D" id="3.30.590.20">
    <property type="match status" value="1"/>
</dbReference>
<dbReference type="SUPFAM" id="SSF55931">
    <property type="entry name" value="Glutamine synthetase/guanido kinase"/>
    <property type="match status" value="1"/>
</dbReference>
<dbReference type="InterPro" id="IPR014746">
    <property type="entry name" value="Gln_synth/guanido_kin_cat_dom"/>
</dbReference>
<comment type="catalytic activity">
    <reaction evidence="1">
        <text>L-cysteine + L-glutamate + ATP = gamma-L-glutamyl-L-cysteine + ADP + phosphate + H(+)</text>
        <dbReference type="Rhea" id="RHEA:13285"/>
        <dbReference type="ChEBI" id="CHEBI:15378"/>
        <dbReference type="ChEBI" id="CHEBI:29985"/>
        <dbReference type="ChEBI" id="CHEBI:30616"/>
        <dbReference type="ChEBI" id="CHEBI:35235"/>
        <dbReference type="ChEBI" id="CHEBI:43474"/>
        <dbReference type="ChEBI" id="CHEBI:58173"/>
        <dbReference type="ChEBI" id="CHEBI:456216"/>
        <dbReference type="EC" id="6.3.2.2"/>
    </reaction>
</comment>
<sequence>MSVEDRRIGLEQEFFLVDEQGVISQRGDEYLQRCQEVATSEGRNPQHFAPEWVKSMVEINTPPAYSVTELATEYLSNLKVALKVAKEMSLRLYPLSTYPLHVMPTIRNKPWYHIQVRTIGFDRFMHAARCTGTHIHLDLPEGIIDRRVGVSYDSTLEARTELLNIYNLATALDPSLIVLSRACPFYEGRVMKFAAHTVRYRGSEVFGWEGVYTHLQSVGGLQPYAADTEELVELQFARYYSWLAAMDKAGVERHLFKEAGGNLLKAAWNRVRLNSIGTVEMRGTDSNYPQVILAIATILYHAAHRVRTEQLTVKPTEGVRTFELHGNILAVPDFHYLDGELLYAAVTEGVNSAEVVAYLDSILDFAVQEGGEGSHYLKTLRSSLGQYQTTEAEILQDFFPTTEEISQENGLCLVRQCCDKLEQQVAFLEQSHLEMLAESSD</sequence>
<dbReference type="PANTHER" id="PTHR36510">
    <property type="entry name" value="GLUTAMATE--CYSTEINE LIGASE 2-RELATED"/>
    <property type="match status" value="1"/>
</dbReference>
<organism evidence="2 3">
    <name type="scientific">Gloeocapsopsis crepidinum LEGE 06123</name>
    <dbReference type="NCBI Taxonomy" id="588587"/>
    <lineage>
        <taxon>Bacteria</taxon>
        <taxon>Bacillati</taxon>
        <taxon>Cyanobacteriota</taxon>
        <taxon>Cyanophyceae</taxon>
        <taxon>Oscillatoriophycideae</taxon>
        <taxon>Chroococcales</taxon>
        <taxon>Chroococcaceae</taxon>
        <taxon>Gloeocapsopsis</taxon>
    </lineage>
</organism>
<keyword evidence="3" id="KW-1185">Reference proteome</keyword>
<evidence type="ECO:0000313" key="2">
    <source>
        <dbReference type="EMBL" id="MBE9192026.1"/>
    </source>
</evidence>
<dbReference type="InterPro" id="IPR050141">
    <property type="entry name" value="GCL_type2/YbdK_subfam"/>
</dbReference>
<proteinExistence type="predicted"/>
<comment type="caution">
    <text evidence="2">The sequence shown here is derived from an EMBL/GenBank/DDBJ whole genome shotgun (WGS) entry which is preliminary data.</text>
</comment>
<reference evidence="2 3" key="1">
    <citation type="submission" date="2020-10" db="EMBL/GenBank/DDBJ databases">
        <authorList>
            <person name="Castelo-Branco R."/>
            <person name="Eusebio N."/>
            <person name="Adriana R."/>
            <person name="Vieira A."/>
            <person name="Brugerolle De Fraissinette N."/>
            <person name="Rezende De Castro R."/>
            <person name="Schneider M.P."/>
            <person name="Vasconcelos V."/>
            <person name="Leao P.N."/>
        </authorList>
    </citation>
    <scope>NUCLEOTIDE SEQUENCE [LARGE SCALE GENOMIC DNA]</scope>
    <source>
        <strain evidence="2 3">LEGE 06123</strain>
    </source>
</reference>